<dbReference type="PANTHER" id="PTHR35089:SF1">
    <property type="entry name" value="CHAPERONE PROTEIN SKP"/>
    <property type="match status" value="1"/>
</dbReference>
<feature type="coiled-coil region" evidence="3">
    <location>
        <begin position="52"/>
        <end position="128"/>
    </location>
</feature>
<sequence>MRKALLALAVTVLAGTFAPYSTVCAAEAVKYEVYFVNLQRALNESNKGKQARALIDAKIAKAKQKLKQMEAEVRKLQKELQSPVLSQTEKDKKELELQKKLSQIRQFKQETQLEIAQLEQKYTNQILKELVELIRKYRKEKNIPVILDPREAGVIAADPKLDLTDTIIKLYNQQAGR</sequence>
<evidence type="ECO:0000256" key="1">
    <source>
        <dbReference type="ARBA" id="ARBA00009091"/>
    </source>
</evidence>
<comment type="similarity">
    <text evidence="1">Belongs to the Skp family.</text>
</comment>
<evidence type="ECO:0000313" key="6">
    <source>
        <dbReference type="Proteomes" id="UP000006362"/>
    </source>
</evidence>
<dbReference type="Gene3D" id="3.30.910.20">
    <property type="entry name" value="Skp domain"/>
    <property type="match status" value="1"/>
</dbReference>
<dbReference type="SMART" id="SM00935">
    <property type="entry name" value="OmpH"/>
    <property type="match status" value="1"/>
</dbReference>
<name>E8T383_THEA1</name>
<dbReference type="OrthoDB" id="15004at2"/>
<dbReference type="PANTHER" id="PTHR35089">
    <property type="entry name" value="CHAPERONE PROTEIN SKP"/>
    <property type="match status" value="1"/>
</dbReference>
<keyword evidence="2 4" id="KW-0732">Signal</keyword>
<dbReference type="InterPro" id="IPR005632">
    <property type="entry name" value="Chaperone_Skp"/>
</dbReference>
<dbReference type="RefSeq" id="WP_013538001.1">
    <property type="nucleotide sequence ID" value="NC_014926.1"/>
</dbReference>
<dbReference type="EMBL" id="CP002444">
    <property type="protein sequence ID" value="ADU97215.1"/>
    <property type="molecule type" value="Genomic_DNA"/>
</dbReference>
<dbReference type="STRING" id="648996.Theam_1251"/>
<feature type="signal peptide" evidence="4">
    <location>
        <begin position="1"/>
        <end position="25"/>
    </location>
</feature>
<dbReference type="KEGG" id="tam:Theam_1251"/>
<evidence type="ECO:0000256" key="3">
    <source>
        <dbReference type="SAM" id="Coils"/>
    </source>
</evidence>
<dbReference type="Proteomes" id="UP000006362">
    <property type="component" value="Chromosome"/>
</dbReference>
<feature type="chain" id="PRO_5003230468" evidence="4">
    <location>
        <begin position="26"/>
        <end position="177"/>
    </location>
</feature>
<evidence type="ECO:0000313" key="5">
    <source>
        <dbReference type="EMBL" id="ADU97215.1"/>
    </source>
</evidence>
<dbReference type="InterPro" id="IPR024930">
    <property type="entry name" value="Skp_dom_sf"/>
</dbReference>
<dbReference type="AlphaFoldDB" id="E8T383"/>
<dbReference type="SUPFAM" id="SSF111384">
    <property type="entry name" value="OmpH-like"/>
    <property type="match status" value="1"/>
</dbReference>
<keyword evidence="3" id="KW-0175">Coiled coil</keyword>
<dbReference type="GO" id="GO:0051082">
    <property type="term" value="F:unfolded protein binding"/>
    <property type="evidence" value="ECO:0007669"/>
    <property type="project" value="InterPro"/>
</dbReference>
<dbReference type="GO" id="GO:0050821">
    <property type="term" value="P:protein stabilization"/>
    <property type="evidence" value="ECO:0007669"/>
    <property type="project" value="TreeGrafter"/>
</dbReference>
<protein>
    <submittedName>
        <fullName evidence="5">Outer membrane chaperone Skp (OmpH)</fullName>
    </submittedName>
</protein>
<keyword evidence="6" id="KW-1185">Reference proteome</keyword>
<reference evidence="5" key="1">
    <citation type="submission" date="2011-01" db="EMBL/GenBank/DDBJ databases">
        <title>Complete sequence of chromosome of Thermovibrio ammonificans HB-1.</title>
        <authorList>
            <consortium name="US DOE Joint Genome Institute"/>
            <person name="Lucas S."/>
            <person name="Copeland A."/>
            <person name="Lapidus A."/>
            <person name="Cheng J.-F."/>
            <person name="Goodwin L."/>
            <person name="Pitluck S."/>
            <person name="Davenport K."/>
            <person name="Detter J.C."/>
            <person name="Han C."/>
            <person name="Tapia R."/>
            <person name="Land M."/>
            <person name="Hauser L."/>
            <person name="Kyrpides N."/>
            <person name="Ivanova N."/>
            <person name="Ovchinnikova G."/>
            <person name="Vetriani C."/>
            <person name="Woyke T."/>
        </authorList>
    </citation>
    <scope>NUCLEOTIDE SEQUENCE [LARGE SCALE GENOMIC DNA]</scope>
    <source>
        <strain evidence="5">HB-1</strain>
    </source>
</reference>
<proteinExistence type="inferred from homology"/>
<organism evidence="5 6">
    <name type="scientific">Thermovibrio ammonificans (strain DSM 15698 / JCM 12110 / HB-1)</name>
    <dbReference type="NCBI Taxonomy" id="648996"/>
    <lineage>
        <taxon>Bacteria</taxon>
        <taxon>Pseudomonadati</taxon>
        <taxon>Aquificota</taxon>
        <taxon>Aquificia</taxon>
        <taxon>Desulfurobacteriales</taxon>
        <taxon>Desulfurobacteriaceae</taxon>
        <taxon>Thermovibrio</taxon>
    </lineage>
</organism>
<accession>E8T383</accession>
<dbReference type="GO" id="GO:0005829">
    <property type="term" value="C:cytosol"/>
    <property type="evidence" value="ECO:0007669"/>
    <property type="project" value="TreeGrafter"/>
</dbReference>
<dbReference type="Pfam" id="PF03938">
    <property type="entry name" value="OmpH"/>
    <property type="match status" value="1"/>
</dbReference>
<dbReference type="HOGENOM" id="CLU_101388_3_2_0"/>
<dbReference type="eggNOG" id="COG2825">
    <property type="taxonomic scope" value="Bacteria"/>
</dbReference>
<gene>
    <name evidence="5" type="ordered locus">Theam_1251</name>
</gene>
<evidence type="ECO:0000256" key="4">
    <source>
        <dbReference type="SAM" id="SignalP"/>
    </source>
</evidence>
<evidence type="ECO:0000256" key="2">
    <source>
        <dbReference type="ARBA" id="ARBA00022729"/>
    </source>
</evidence>